<feature type="region of interest" description="Disordered" evidence="9">
    <location>
        <begin position="108"/>
        <end position="133"/>
    </location>
</feature>
<dbReference type="Proteomes" id="UP000663852">
    <property type="component" value="Unassembled WGS sequence"/>
</dbReference>
<dbReference type="AlphaFoldDB" id="A0A814MRL5"/>
<accession>A0A814MRL5</accession>
<dbReference type="PANTHER" id="PTHR21622">
    <property type="entry name" value="COILED-COIL-HELIX-COILED-COIL-HELIX DOMAIN CONTAINING 4"/>
    <property type="match status" value="1"/>
</dbReference>
<dbReference type="Gene3D" id="1.10.287.2900">
    <property type="match status" value="1"/>
</dbReference>
<keyword evidence="7" id="KW-1015">Disulfide bond</keyword>
<evidence type="ECO:0000256" key="6">
    <source>
        <dbReference type="ARBA" id="ARBA00023128"/>
    </source>
</evidence>
<evidence type="ECO:0000313" key="11">
    <source>
        <dbReference type="Proteomes" id="UP000663852"/>
    </source>
</evidence>
<name>A0A814MRL5_ADIRI</name>
<dbReference type="OrthoDB" id="7481291at2759"/>
<evidence type="ECO:0008006" key="12">
    <source>
        <dbReference type="Google" id="ProtNLM"/>
    </source>
</evidence>
<dbReference type="EMBL" id="CAJNOJ010000090">
    <property type="protein sequence ID" value="CAF1081883.1"/>
    <property type="molecule type" value="Genomic_DNA"/>
</dbReference>
<evidence type="ECO:0000256" key="4">
    <source>
        <dbReference type="ARBA" id="ARBA00023002"/>
    </source>
</evidence>
<sequence>MSFCTKEGNGKDKIMFLTKDDLSSPSTIRHKEDEAFDPWEPHGLILPNGSINWDCPCLGGMASGPCGLVFRRAYTCFHNSSSQMKGAECMSDFDALTKCFAKYPKLYGGKDKSNSPTDAATSALVDGINTPNE</sequence>
<dbReference type="GO" id="GO:0015035">
    <property type="term" value="F:protein-disulfide reductase activity"/>
    <property type="evidence" value="ECO:0007669"/>
    <property type="project" value="InterPro"/>
</dbReference>
<evidence type="ECO:0000256" key="7">
    <source>
        <dbReference type="ARBA" id="ARBA00023157"/>
    </source>
</evidence>
<keyword evidence="6" id="KW-0496">Mitochondrion</keyword>
<evidence type="ECO:0000256" key="9">
    <source>
        <dbReference type="SAM" id="MobiDB-lite"/>
    </source>
</evidence>
<evidence type="ECO:0000256" key="8">
    <source>
        <dbReference type="ARBA" id="ARBA00023284"/>
    </source>
</evidence>
<keyword evidence="3" id="KW-0653">Protein transport</keyword>
<dbReference type="GO" id="GO:0005758">
    <property type="term" value="C:mitochondrial intermembrane space"/>
    <property type="evidence" value="ECO:0007669"/>
    <property type="project" value="TreeGrafter"/>
</dbReference>
<evidence type="ECO:0000256" key="3">
    <source>
        <dbReference type="ARBA" id="ARBA00022927"/>
    </source>
</evidence>
<dbReference type="GO" id="GO:0045041">
    <property type="term" value="P:protein import into mitochondrial intermembrane space"/>
    <property type="evidence" value="ECO:0007669"/>
    <property type="project" value="InterPro"/>
</dbReference>
<reference evidence="10" key="1">
    <citation type="submission" date="2021-02" db="EMBL/GenBank/DDBJ databases">
        <authorList>
            <person name="Nowell W R."/>
        </authorList>
    </citation>
    <scope>NUCLEOTIDE SEQUENCE</scope>
</reference>
<dbReference type="PANTHER" id="PTHR21622:SF0">
    <property type="entry name" value="COILED-COIL-HELIX-COILED-COIL-HELIX DOMAIN CONTAINING 4"/>
    <property type="match status" value="1"/>
</dbReference>
<evidence type="ECO:0000256" key="2">
    <source>
        <dbReference type="ARBA" id="ARBA00022448"/>
    </source>
</evidence>
<gene>
    <name evidence="10" type="ORF">EDS130_LOCUS19013</name>
</gene>
<organism evidence="10 11">
    <name type="scientific">Adineta ricciae</name>
    <name type="common">Rotifer</name>
    <dbReference type="NCBI Taxonomy" id="249248"/>
    <lineage>
        <taxon>Eukaryota</taxon>
        <taxon>Metazoa</taxon>
        <taxon>Spiralia</taxon>
        <taxon>Gnathifera</taxon>
        <taxon>Rotifera</taxon>
        <taxon>Eurotatoria</taxon>
        <taxon>Bdelloidea</taxon>
        <taxon>Adinetida</taxon>
        <taxon>Adinetidae</taxon>
        <taxon>Adineta</taxon>
    </lineage>
</organism>
<keyword evidence="4" id="KW-0560">Oxidoreductase</keyword>
<evidence type="ECO:0000256" key="5">
    <source>
        <dbReference type="ARBA" id="ARBA00023010"/>
    </source>
</evidence>
<keyword evidence="5" id="KW-0811">Translocation</keyword>
<proteinExistence type="predicted"/>
<dbReference type="InterPro" id="IPR039289">
    <property type="entry name" value="CHCHD4"/>
</dbReference>
<comment type="subcellular location">
    <subcellularLocation>
        <location evidence="1">Mitochondrion</location>
    </subcellularLocation>
</comment>
<evidence type="ECO:0000313" key="10">
    <source>
        <dbReference type="EMBL" id="CAF1081883.1"/>
    </source>
</evidence>
<protein>
    <recommendedName>
        <fullName evidence="12">Mitochondrial intermembrane space import and assembly protein 40</fullName>
    </recommendedName>
</protein>
<evidence type="ECO:0000256" key="1">
    <source>
        <dbReference type="ARBA" id="ARBA00004173"/>
    </source>
</evidence>
<keyword evidence="8" id="KW-0676">Redox-active center</keyword>
<keyword evidence="2" id="KW-0813">Transport</keyword>
<comment type="caution">
    <text evidence="10">The sequence shown here is derived from an EMBL/GenBank/DDBJ whole genome shotgun (WGS) entry which is preliminary data.</text>
</comment>